<feature type="domain" description="ABC transmembrane type-1" evidence="8">
    <location>
        <begin position="84"/>
        <end position="301"/>
    </location>
</feature>
<evidence type="ECO:0000256" key="4">
    <source>
        <dbReference type="ARBA" id="ARBA00022692"/>
    </source>
</evidence>
<dbReference type="InterPro" id="IPR050809">
    <property type="entry name" value="UgpAE/MalFG_permease"/>
</dbReference>
<feature type="transmembrane region" description="Helical" evidence="7">
    <location>
        <begin position="90"/>
        <end position="114"/>
    </location>
</feature>
<name>A0A8J6TRF9_9FIRM</name>
<reference evidence="9" key="1">
    <citation type="submission" date="2020-08" db="EMBL/GenBank/DDBJ databases">
        <title>Genome public.</title>
        <authorList>
            <person name="Liu C."/>
            <person name="Sun Q."/>
        </authorList>
    </citation>
    <scope>NUCLEOTIDE SEQUENCE</scope>
    <source>
        <strain evidence="9">NSJ-15</strain>
    </source>
</reference>
<keyword evidence="4 7" id="KW-0812">Transmembrane</keyword>
<dbReference type="Gene3D" id="1.10.3720.10">
    <property type="entry name" value="MetI-like"/>
    <property type="match status" value="1"/>
</dbReference>
<evidence type="ECO:0000313" key="9">
    <source>
        <dbReference type="EMBL" id="MBC8610706.1"/>
    </source>
</evidence>
<keyword evidence="6 7" id="KW-0472">Membrane</keyword>
<organism evidence="9 10">
    <name type="scientific">Massiliimalia timonensis</name>
    <dbReference type="NCBI Taxonomy" id="1987501"/>
    <lineage>
        <taxon>Bacteria</taxon>
        <taxon>Bacillati</taxon>
        <taxon>Bacillota</taxon>
        <taxon>Clostridia</taxon>
        <taxon>Eubacteriales</taxon>
        <taxon>Oscillospiraceae</taxon>
        <taxon>Massiliimalia</taxon>
    </lineage>
</organism>
<feature type="transmembrane region" description="Helical" evidence="7">
    <location>
        <begin position="218"/>
        <end position="242"/>
    </location>
</feature>
<dbReference type="CDD" id="cd06261">
    <property type="entry name" value="TM_PBP2"/>
    <property type="match status" value="1"/>
</dbReference>
<evidence type="ECO:0000256" key="6">
    <source>
        <dbReference type="ARBA" id="ARBA00023136"/>
    </source>
</evidence>
<evidence type="ECO:0000256" key="5">
    <source>
        <dbReference type="ARBA" id="ARBA00022989"/>
    </source>
</evidence>
<gene>
    <name evidence="9" type="ORF">H8702_06160</name>
</gene>
<feature type="transmembrane region" description="Helical" evidence="7">
    <location>
        <begin position="280"/>
        <end position="301"/>
    </location>
</feature>
<dbReference type="PANTHER" id="PTHR43227">
    <property type="entry name" value="BLL4140 PROTEIN"/>
    <property type="match status" value="1"/>
</dbReference>
<dbReference type="PANTHER" id="PTHR43227:SF11">
    <property type="entry name" value="BLL4140 PROTEIN"/>
    <property type="match status" value="1"/>
</dbReference>
<feature type="transmembrane region" description="Helical" evidence="7">
    <location>
        <begin position="126"/>
        <end position="145"/>
    </location>
</feature>
<protein>
    <submittedName>
        <fullName evidence="9">Sugar ABC transporter permease</fullName>
    </submittedName>
</protein>
<evidence type="ECO:0000256" key="2">
    <source>
        <dbReference type="ARBA" id="ARBA00022448"/>
    </source>
</evidence>
<dbReference type="InterPro" id="IPR000515">
    <property type="entry name" value="MetI-like"/>
</dbReference>
<evidence type="ECO:0000259" key="8">
    <source>
        <dbReference type="PROSITE" id="PS50928"/>
    </source>
</evidence>
<dbReference type="GO" id="GO:0005886">
    <property type="term" value="C:plasma membrane"/>
    <property type="evidence" value="ECO:0007669"/>
    <property type="project" value="UniProtKB-SubCell"/>
</dbReference>
<dbReference type="RefSeq" id="WP_187536394.1">
    <property type="nucleotide sequence ID" value="NZ_JACRTL010000002.1"/>
</dbReference>
<comment type="subcellular location">
    <subcellularLocation>
        <location evidence="1 7">Cell membrane</location>
        <topology evidence="1 7">Multi-pass membrane protein</topology>
    </subcellularLocation>
</comment>
<keyword evidence="10" id="KW-1185">Reference proteome</keyword>
<evidence type="ECO:0000313" key="10">
    <source>
        <dbReference type="Proteomes" id="UP000632659"/>
    </source>
</evidence>
<evidence type="ECO:0000256" key="7">
    <source>
        <dbReference type="RuleBase" id="RU363032"/>
    </source>
</evidence>
<accession>A0A8J6TRF9</accession>
<dbReference type="EMBL" id="JACRTL010000002">
    <property type="protein sequence ID" value="MBC8610706.1"/>
    <property type="molecule type" value="Genomic_DNA"/>
</dbReference>
<feature type="transmembrane region" description="Helical" evidence="7">
    <location>
        <begin position="24"/>
        <end position="51"/>
    </location>
</feature>
<sequence length="314" mass="35176">MKAKKLIHGGSNKSVFKKIANAKYLYLMLIVPVVYVIIFNYLPIGGIAMAFQRYTPRNGMFGSEWVGLYNFTRFFESPVFWDVIRNTLSVSLYALIAGFPFPILLAVMVNHCMLPRFKKGVQTITFAPYFLSAVLLVGLVTQLLSLKSGIVNSGLEQLGFERIDFMGVSKWFNDIFVWTGIWQTTGYSAIIYISALAGVDPSYHEAAKIDGANLWQRVWHIDLATIRPTIVIMLILSMGSILNVDFERAFLMQNPLNLANSEIISTYVYKVSVATARPDYSFGTAIGLFQNIITVILTLTVNKVADRLTGEGMF</sequence>
<comment type="similarity">
    <text evidence="7">Belongs to the binding-protein-dependent transport system permease family.</text>
</comment>
<evidence type="ECO:0000256" key="1">
    <source>
        <dbReference type="ARBA" id="ARBA00004651"/>
    </source>
</evidence>
<proteinExistence type="inferred from homology"/>
<feature type="transmembrane region" description="Helical" evidence="7">
    <location>
        <begin position="175"/>
        <end position="197"/>
    </location>
</feature>
<comment type="caution">
    <text evidence="9">The sequence shown here is derived from an EMBL/GenBank/DDBJ whole genome shotgun (WGS) entry which is preliminary data.</text>
</comment>
<dbReference type="PROSITE" id="PS50928">
    <property type="entry name" value="ABC_TM1"/>
    <property type="match status" value="1"/>
</dbReference>
<dbReference type="AlphaFoldDB" id="A0A8J6TRF9"/>
<dbReference type="GO" id="GO:0055085">
    <property type="term" value="P:transmembrane transport"/>
    <property type="evidence" value="ECO:0007669"/>
    <property type="project" value="InterPro"/>
</dbReference>
<dbReference type="SUPFAM" id="SSF161098">
    <property type="entry name" value="MetI-like"/>
    <property type="match status" value="1"/>
</dbReference>
<dbReference type="Pfam" id="PF00528">
    <property type="entry name" value="BPD_transp_1"/>
    <property type="match status" value="1"/>
</dbReference>
<dbReference type="InterPro" id="IPR035906">
    <property type="entry name" value="MetI-like_sf"/>
</dbReference>
<evidence type="ECO:0000256" key="3">
    <source>
        <dbReference type="ARBA" id="ARBA00022475"/>
    </source>
</evidence>
<dbReference type="Proteomes" id="UP000632659">
    <property type="component" value="Unassembled WGS sequence"/>
</dbReference>
<keyword evidence="2 7" id="KW-0813">Transport</keyword>
<keyword evidence="5 7" id="KW-1133">Transmembrane helix</keyword>
<keyword evidence="3" id="KW-1003">Cell membrane</keyword>